<dbReference type="InterPro" id="IPR012429">
    <property type="entry name" value="HGSNAT_cat"/>
</dbReference>
<sequence length="324" mass="34988">MDLARGLAGVGMILSHVSIWARDAPVHSGAVGVLLGQFTNMAAPTFALLMGVSVGLVSQRPGAVSGQLVRRDWVRGVIYIVLGLLLARLHTPIAIVLHFLGATLVFGTVLARLSTRWLLPLTVVLAAVGPWVNARARAALSSDLGWLHDYPLTWLTLSPSYQVTTILPIFCAGVLVSRWRLSARSLLVLAGVGAVAYAGFLLLHVTGMGQQHPGTYYDFLGNIGRSFIGTAVVVIVGDRLHGTARRLVRPLTAMGAMSLSAYVLQVLLFVALLRVADSLWLVTHWWVTFVGVPLCVMAAAWAWQTQWGRGPLERGLRLLTQRVP</sequence>
<evidence type="ECO:0000256" key="1">
    <source>
        <dbReference type="SAM" id="Phobius"/>
    </source>
</evidence>
<proteinExistence type="predicted"/>
<feature type="domain" description="DUF418" evidence="2">
    <location>
        <begin position="183"/>
        <end position="321"/>
    </location>
</feature>
<comment type="caution">
    <text evidence="4">The sequence shown here is derived from an EMBL/GenBank/DDBJ whole genome shotgun (WGS) entry which is preliminary data.</text>
</comment>
<feature type="transmembrane region" description="Helical" evidence="1">
    <location>
        <begin position="160"/>
        <end position="179"/>
    </location>
</feature>
<reference evidence="5 7" key="1">
    <citation type="journal article" date="2009" name="Int. J. Syst. Evol. Microbiol.">
        <title>Janibacter hoylei sp. nov., Bacillus isronensis sp. nov. and Bacillus aryabhattai sp. nov., isolated from cryotubes used for collecting air from the upper atmosphere.</title>
        <authorList>
            <person name="Shivaji S."/>
            <person name="Chaturvedi P."/>
            <person name="Begum Z."/>
            <person name="Pindi P.K."/>
            <person name="Manorama R."/>
            <person name="Padmanaban D.A."/>
            <person name="Shouche Y.S."/>
            <person name="Pawar S."/>
            <person name="Vaishampayan P."/>
            <person name="Dutt C.B."/>
            <person name="Datta G.N."/>
            <person name="Manchanda R.K."/>
            <person name="Rao U.R."/>
            <person name="Bhargava P.M."/>
            <person name="Narlikar J.V."/>
        </authorList>
    </citation>
    <scope>NUCLEOTIDE SEQUENCE [LARGE SCALE GENOMIC DNA]</scope>
    <source>
        <strain evidence="5 7">PVAS-1</strain>
    </source>
</reference>
<dbReference type="AlphaFoldDB" id="K1EKI2"/>
<gene>
    <name evidence="4" type="ORF">B277_16084</name>
    <name evidence="5" type="ORF">CWN80_05100</name>
</gene>
<feature type="transmembrane region" description="Helical" evidence="1">
    <location>
        <begin position="118"/>
        <end position="140"/>
    </location>
</feature>
<evidence type="ECO:0000259" key="2">
    <source>
        <dbReference type="Pfam" id="PF04235"/>
    </source>
</evidence>
<organism evidence="4 6">
    <name type="scientific">Janibacter hoylei PVAS-1</name>
    <dbReference type="NCBI Taxonomy" id="1210046"/>
    <lineage>
        <taxon>Bacteria</taxon>
        <taxon>Bacillati</taxon>
        <taxon>Actinomycetota</taxon>
        <taxon>Actinomycetes</taxon>
        <taxon>Micrococcales</taxon>
        <taxon>Intrasporangiaceae</taxon>
        <taxon>Janibacter</taxon>
    </lineage>
</organism>
<keyword evidence="1" id="KW-1133">Transmembrane helix</keyword>
<accession>K1EKI2</accession>
<dbReference type="Pfam" id="PF04235">
    <property type="entry name" value="DUF418"/>
    <property type="match status" value="1"/>
</dbReference>
<evidence type="ECO:0000313" key="7">
    <source>
        <dbReference type="Proteomes" id="UP000288711"/>
    </source>
</evidence>
<dbReference type="Proteomes" id="UP000004474">
    <property type="component" value="Unassembled WGS sequence"/>
</dbReference>
<dbReference type="EMBL" id="PIPF01000004">
    <property type="protein sequence ID" value="RWU84518.1"/>
    <property type="molecule type" value="Genomic_DNA"/>
</dbReference>
<feature type="transmembrane region" description="Helical" evidence="1">
    <location>
        <begin position="252"/>
        <end position="273"/>
    </location>
</feature>
<reference evidence="4 6" key="2">
    <citation type="journal article" date="2012" name="J. Bacteriol.">
        <title>Genome Sequence of Janibacter hoylei MTCC8307, Isolated from the Stratospheric Air.</title>
        <authorList>
            <person name="Pawar S.P."/>
            <person name="Dhotre D.P."/>
            <person name="Shetty S.A."/>
            <person name="Chowdhury S.P."/>
            <person name="Chaudhari B.L."/>
            <person name="Shouche Y.S."/>
        </authorList>
    </citation>
    <scope>NUCLEOTIDE SEQUENCE [LARGE SCALE GENOMIC DNA]</scope>
    <source>
        <strain evidence="4 6">PVAS-1</strain>
    </source>
</reference>
<evidence type="ECO:0000259" key="3">
    <source>
        <dbReference type="Pfam" id="PF07786"/>
    </source>
</evidence>
<protein>
    <recommendedName>
        <fullName evidence="8">DUF418 domain-containing protein</fullName>
    </recommendedName>
</protein>
<keyword evidence="1" id="KW-0472">Membrane</keyword>
<feature type="transmembrane region" description="Helical" evidence="1">
    <location>
        <begin position="285"/>
        <end position="303"/>
    </location>
</feature>
<evidence type="ECO:0000313" key="5">
    <source>
        <dbReference type="EMBL" id="RWU84518.1"/>
    </source>
</evidence>
<dbReference type="STRING" id="1210046.B277_16084"/>
<keyword evidence="1" id="KW-0812">Transmembrane</keyword>
<reference evidence="5" key="3">
    <citation type="submission" date="2017-11" db="EMBL/GenBank/DDBJ databases">
        <authorList>
            <person name="Seuylemezian A."/>
            <person name="Cooper K."/>
            <person name="Vaishampayan P."/>
        </authorList>
    </citation>
    <scope>NUCLEOTIDE SEQUENCE</scope>
    <source>
        <strain evidence="5">PVAS-1</strain>
    </source>
</reference>
<dbReference type="Pfam" id="PF07786">
    <property type="entry name" value="HGSNAT_cat"/>
    <property type="match status" value="1"/>
</dbReference>
<feature type="transmembrane region" description="Helical" evidence="1">
    <location>
        <begin position="93"/>
        <end position="111"/>
    </location>
</feature>
<evidence type="ECO:0000313" key="6">
    <source>
        <dbReference type="Proteomes" id="UP000004474"/>
    </source>
</evidence>
<keyword evidence="7" id="KW-1185">Reference proteome</keyword>
<dbReference type="RefSeq" id="WP_007929964.1">
    <property type="nucleotide sequence ID" value="NZ_ALWX01000102.1"/>
</dbReference>
<feature type="transmembrane region" description="Helical" evidence="1">
    <location>
        <begin position="219"/>
        <end position="240"/>
    </location>
</feature>
<dbReference type="eggNOG" id="COG2311">
    <property type="taxonomic scope" value="Bacteria"/>
</dbReference>
<evidence type="ECO:0008006" key="8">
    <source>
        <dbReference type="Google" id="ProtNLM"/>
    </source>
</evidence>
<dbReference type="OrthoDB" id="4966979at2"/>
<feature type="domain" description="Heparan-alpha-glucosaminide N-acetyltransferase catalytic" evidence="3">
    <location>
        <begin position="1"/>
        <end position="139"/>
    </location>
</feature>
<evidence type="ECO:0000313" key="4">
    <source>
        <dbReference type="EMBL" id="EKA59833.1"/>
    </source>
</evidence>
<dbReference type="EMBL" id="ALWX01000102">
    <property type="protein sequence ID" value="EKA59833.1"/>
    <property type="molecule type" value="Genomic_DNA"/>
</dbReference>
<name>K1EKI2_9MICO</name>
<dbReference type="PATRIC" id="fig|1210046.3.peg.3070"/>
<dbReference type="Proteomes" id="UP000288711">
    <property type="component" value="Unassembled WGS sequence"/>
</dbReference>
<dbReference type="InterPro" id="IPR007349">
    <property type="entry name" value="DUF418"/>
</dbReference>
<feature type="transmembrane region" description="Helical" evidence="1">
    <location>
        <begin position="186"/>
        <end position="207"/>
    </location>
</feature>